<protein>
    <recommendedName>
        <fullName evidence="3">dTMP kinase</fullName>
    </recommendedName>
</protein>
<dbReference type="AlphaFoldDB" id="A0A4S4DIL2"/>
<dbReference type="GO" id="GO:0006233">
    <property type="term" value="P:dTDP biosynthetic process"/>
    <property type="evidence" value="ECO:0007669"/>
    <property type="project" value="TreeGrafter"/>
</dbReference>
<dbReference type="GO" id="GO:0004550">
    <property type="term" value="F:nucleoside diphosphate kinase activity"/>
    <property type="evidence" value="ECO:0007669"/>
    <property type="project" value="TreeGrafter"/>
</dbReference>
<reference evidence="1 2" key="1">
    <citation type="journal article" date="2018" name="Proc. Natl. Acad. Sci. U.S.A.">
        <title>Draft genome sequence of Camellia sinensis var. sinensis provides insights into the evolution of the tea genome and tea quality.</title>
        <authorList>
            <person name="Wei C."/>
            <person name="Yang H."/>
            <person name="Wang S."/>
            <person name="Zhao J."/>
            <person name="Liu C."/>
            <person name="Gao L."/>
            <person name="Xia E."/>
            <person name="Lu Y."/>
            <person name="Tai Y."/>
            <person name="She G."/>
            <person name="Sun J."/>
            <person name="Cao H."/>
            <person name="Tong W."/>
            <person name="Gao Q."/>
            <person name="Li Y."/>
            <person name="Deng W."/>
            <person name="Jiang X."/>
            <person name="Wang W."/>
            <person name="Chen Q."/>
            <person name="Zhang S."/>
            <person name="Li H."/>
            <person name="Wu J."/>
            <person name="Wang P."/>
            <person name="Li P."/>
            <person name="Shi C."/>
            <person name="Zheng F."/>
            <person name="Jian J."/>
            <person name="Huang B."/>
            <person name="Shan D."/>
            <person name="Shi M."/>
            <person name="Fang C."/>
            <person name="Yue Y."/>
            <person name="Li F."/>
            <person name="Li D."/>
            <person name="Wei S."/>
            <person name="Han B."/>
            <person name="Jiang C."/>
            <person name="Yin Y."/>
            <person name="Xia T."/>
            <person name="Zhang Z."/>
            <person name="Bennetzen J.L."/>
            <person name="Zhao S."/>
            <person name="Wan X."/>
        </authorList>
    </citation>
    <scope>NUCLEOTIDE SEQUENCE [LARGE SCALE GENOMIC DNA]</scope>
    <source>
        <strain evidence="2">cv. Shuchazao</strain>
        <tissue evidence="1">Leaf</tissue>
    </source>
</reference>
<sequence length="326" mass="36630">MTIAGNVFYPYSKLILLSLNSFEFSCCLGMICKSLLVHTSQPMTMPMRKDMDEDTPQWCKSIFRVLSVNFFSISLMESKLRSGTTLIVDRYSFSRVAFSSAKGLDFEWCKQFQGFSAIAPPPPPLPSSQTEEEDSRENWGLLVLLAQHLGAKMAAAFPSKSLREDSLWGHVGPLYKIVYGVMSDRCSRQCCDSCRDSLQSLVGPIKELTGINVGTVYRVLSNPCRDSLQSLVGPLKSRTLKRCAQSIKRRAIKRHAQSIKRRAIKRRAQVIKRCAGHDGEARGRLGLRARFVVWWQEVRDARGCLGYLIKVEAEAVQTSLKPPKSL</sequence>
<dbReference type="PANTHER" id="PTHR10344:SF1">
    <property type="entry name" value="THYMIDYLATE KINASE"/>
    <property type="match status" value="1"/>
</dbReference>
<dbReference type="GO" id="GO:0004798">
    <property type="term" value="F:dTMP kinase activity"/>
    <property type="evidence" value="ECO:0007669"/>
    <property type="project" value="TreeGrafter"/>
</dbReference>
<gene>
    <name evidence="1" type="ORF">TEA_025380</name>
</gene>
<accession>A0A4S4DIL2</accession>
<dbReference type="EMBL" id="SDRB02011128">
    <property type="protein sequence ID" value="THG02668.1"/>
    <property type="molecule type" value="Genomic_DNA"/>
</dbReference>
<keyword evidence="2" id="KW-1185">Reference proteome</keyword>
<dbReference type="GO" id="GO:0005634">
    <property type="term" value="C:nucleus"/>
    <property type="evidence" value="ECO:0007669"/>
    <property type="project" value="TreeGrafter"/>
</dbReference>
<dbReference type="GO" id="GO:0006227">
    <property type="term" value="P:dUDP biosynthetic process"/>
    <property type="evidence" value="ECO:0007669"/>
    <property type="project" value="TreeGrafter"/>
</dbReference>
<dbReference type="Gene3D" id="3.40.50.300">
    <property type="entry name" value="P-loop containing nucleotide triphosphate hydrolases"/>
    <property type="match status" value="1"/>
</dbReference>
<organism evidence="1 2">
    <name type="scientific">Camellia sinensis var. sinensis</name>
    <name type="common">China tea</name>
    <dbReference type="NCBI Taxonomy" id="542762"/>
    <lineage>
        <taxon>Eukaryota</taxon>
        <taxon>Viridiplantae</taxon>
        <taxon>Streptophyta</taxon>
        <taxon>Embryophyta</taxon>
        <taxon>Tracheophyta</taxon>
        <taxon>Spermatophyta</taxon>
        <taxon>Magnoliopsida</taxon>
        <taxon>eudicotyledons</taxon>
        <taxon>Gunneridae</taxon>
        <taxon>Pentapetalae</taxon>
        <taxon>asterids</taxon>
        <taxon>Ericales</taxon>
        <taxon>Theaceae</taxon>
        <taxon>Camellia</taxon>
    </lineage>
</organism>
<dbReference type="InterPro" id="IPR027417">
    <property type="entry name" value="P-loop_NTPase"/>
</dbReference>
<dbReference type="PANTHER" id="PTHR10344">
    <property type="entry name" value="THYMIDYLATE KINASE"/>
    <property type="match status" value="1"/>
</dbReference>
<comment type="caution">
    <text evidence="1">The sequence shown here is derived from an EMBL/GenBank/DDBJ whole genome shotgun (WGS) entry which is preliminary data.</text>
</comment>
<dbReference type="GO" id="GO:0005829">
    <property type="term" value="C:cytosol"/>
    <property type="evidence" value="ECO:0007669"/>
    <property type="project" value="TreeGrafter"/>
</dbReference>
<proteinExistence type="predicted"/>
<dbReference type="GO" id="GO:0005739">
    <property type="term" value="C:mitochondrion"/>
    <property type="evidence" value="ECO:0007669"/>
    <property type="project" value="TreeGrafter"/>
</dbReference>
<dbReference type="Proteomes" id="UP000306102">
    <property type="component" value="Unassembled WGS sequence"/>
</dbReference>
<name>A0A4S4DIL2_CAMSN</name>
<dbReference type="GO" id="GO:0006235">
    <property type="term" value="P:dTTP biosynthetic process"/>
    <property type="evidence" value="ECO:0007669"/>
    <property type="project" value="TreeGrafter"/>
</dbReference>
<evidence type="ECO:0000313" key="2">
    <source>
        <dbReference type="Proteomes" id="UP000306102"/>
    </source>
</evidence>
<evidence type="ECO:0008006" key="3">
    <source>
        <dbReference type="Google" id="ProtNLM"/>
    </source>
</evidence>
<evidence type="ECO:0000313" key="1">
    <source>
        <dbReference type="EMBL" id="THG02668.1"/>
    </source>
</evidence>
<dbReference type="STRING" id="542762.A0A4S4DIL2"/>